<dbReference type="AlphaFoldDB" id="A0AAV2JPJ3"/>
<reference evidence="1 2" key="1">
    <citation type="submission" date="2024-04" db="EMBL/GenBank/DDBJ databases">
        <authorList>
            <person name="Waldvogel A.-M."/>
            <person name="Schoenle A."/>
        </authorList>
    </citation>
    <scope>NUCLEOTIDE SEQUENCE [LARGE SCALE GENOMIC DNA]</scope>
</reference>
<evidence type="ECO:0000313" key="1">
    <source>
        <dbReference type="EMBL" id="CAL1577114.1"/>
    </source>
</evidence>
<evidence type="ECO:0000313" key="2">
    <source>
        <dbReference type="Proteomes" id="UP001497482"/>
    </source>
</evidence>
<proteinExistence type="predicted"/>
<name>A0AAV2JPJ3_KNICA</name>
<accession>A0AAV2JPJ3</accession>
<keyword evidence="2" id="KW-1185">Reference proteome</keyword>
<protein>
    <submittedName>
        <fullName evidence="1">Uncharacterized protein</fullName>
    </submittedName>
</protein>
<dbReference type="EMBL" id="OZ035835">
    <property type="protein sequence ID" value="CAL1577114.1"/>
    <property type="molecule type" value="Genomic_DNA"/>
</dbReference>
<dbReference type="Proteomes" id="UP001497482">
    <property type="component" value="Chromosome 13"/>
</dbReference>
<sequence length="49" mass="5692">MKNLNVLLRRPHLPITLFLATGDSYRTIAGSFRVGTSTRWRHHGQLCLW</sequence>
<organism evidence="1 2">
    <name type="scientific">Knipowitschia caucasica</name>
    <name type="common">Caucasian dwarf goby</name>
    <name type="synonym">Pomatoschistus caucasicus</name>
    <dbReference type="NCBI Taxonomy" id="637954"/>
    <lineage>
        <taxon>Eukaryota</taxon>
        <taxon>Metazoa</taxon>
        <taxon>Chordata</taxon>
        <taxon>Craniata</taxon>
        <taxon>Vertebrata</taxon>
        <taxon>Euteleostomi</taxon>
        <taxon>Actinopterygii</taxon>
        <taxon>Neopterygii</taxon>
        <taxon>Teleostei</taxon>
        <taxon>Neoteleostei</taxon>
        <taxon>Acanthomorphata</taxon>
        <taxon>Gobiaria</taxon>
        <taxon>Gobiiformes</taxon>
        <taxon>Gobioidei</taxon>
        <taxon>Gobiidae</taxon>
        <taxon>Gobiinae</taxon>
        <taxon>Knipowitschia</taxon>
    </lineage>
</organism>
<gene>
    <name evidence="1" type="ORF">KC01_LOCUS8498</name>
</gene>